<dbReference type="NCBIfam" id="NF003994">
    <property type="entry name" value="PRK05472.2-3"/>
    <property type="match status" value="1"/>
</dbReference>
<evidence type="ECO:0000313" key="9">
    <source>
        <dbReference type="EMBL" id="EFI84410.1"/>
    </source>
</evidence>
<dbReference type="Pfam" id="PF06971">
    <property type="entry name" value="Put_DNA-bind_N"/>
    <property type="match status" value="1"/>
</dbReference>
<evidence type="ECO:0000256" key="5">
    <source>
        <dbReference type="ARBA" id="ARBA00023125"/>
    </source>
</evidence>
<feature type="domain" description="CoA-binding" evidence="8">
    <location>
        <begin position="107"/>
        <end position="208"/>
    </location>
</feature>
<keyword evidence="2 7" id="KW-0678">Repressor</keyword>
<evidence type="ECO:0000256" key="7">
    <source>
        <dbReference type="HAMAP-Rule" id="MF_01131"/>
    </source>
</evidence>
<keyword evidence="1 7" id="KW-0963">Cytoplasm</keyword>
<accession>D7UXK2</accession>
<dbReference type="STRING" id="525367.HMPREF0556_10963"/>
<dbReference type="InterPro" id="IPR036390">
    <property type="entry name" value="WH_DNA-bd_sf"/>
</dbReference>
<dbReference type="Gene3D" id="1.10.10.10">
    <property type="entry name" value="Winged helix-like DNA-binding domain superfamily/Winged helix DNA-binding domain"/>
    <property type="match status" value="1"/>
</dbReference>
<keyword evidence="4 7" id="KW-0520">NAD</keyword>
<comment type="function">
    <text evidence="7">Modulates transcription in response to changes in cellular NADH/NAD(+) redox state.</text>
</comment>
<keyword evidence="10" id="KW-1185">Reference proteome</keyword>
<dbReference type="AlphaFoldDB" id="D7UXK2"/>
<dbReference type="InterPro" id="IPR036291">
    <property type="entry name" value="NAD(P)-bd_dom_sf"/>
</dbReference>
<keyword evidence="6 7" id="KW-0804">Transcription</keyword>
<evidence type="ECO:0000256" key="1">
    <source>
        <dbReference type="ARBA" id="ARBA00022490"/>
    </source>
</evidence>
<dbReference type="Gene3D" id="3.40.50.720">
    <property type="entry name" value="NAD(P)-binding Rossmann-like Domain"/>
    <property type="match status" value="1"/>
</dbReference>
<dbReference type="InterPro" id="IPR036388">
    <property type="entry name" value="WH-like_DNA-bd_sf"/>
</dbReference>
<dbReference type="InterPro" id="IPR022876">
    <property type="entry name" value="Tscrpt_rep_Rex"/>
</dbReference>
<evidence type="ECO:0000256" key="2">
    <source>
        <dbReference type="ARBA" id="ARBA00022491"/>
    </source>
</evidence>
<dbReference type="InterPro" id="IPR009718">
    <property type="entry name" value="Rex_DNA-bd_C_dom"/>
</dbReference>
<dbReference type="InterPro" id="IPR058203">
    <property type="entry name" value="Rex_bacilli-type"/>
</dbReference>
<dbReference type="NCBIfam" id="NF003989">
    <property type="entry name" value="PRK05472.1-3"/>
    <property type="match status" value="1"/>
</dbReference>
<dbReference type="GO" id="GO:0051775">
    <property type="term" value="P:response to redox state"/>
    <property type="evidence" value="ECO:0007669"/>
    <property type="project" value="InterPro"/>
</dbReference>
<dbReference type="GO" id="GO:0003677">
    <property type="term" value="F:DNA binding"/>
    <property type="evidence" value="ECO:0007669"/>
    <property type="project" value="UniProtKB-UniRule"/>
</dbReference>
<dbReference type="NCBIfam" id="NF003991">
    <property type="entry name" value="PRK05472.1-5"/>
    <property type="match status" value="1"/>
</dbReference>
<dbReference type="GO" id="GO:0005737">
    <property type="term" value="C:cytoplasm"/>
    <property type="evidence" value="ECO:0007669"/>
    <property type="project" value="UniProtKB-SubCell"/>
</dbReference>
<dbReference type="EMBL" id="ACCR02000003">
    <property type="protein sequence ID" value="EFI84410.1"/>
    <property type="molecule type" value="Genomic_DNA"/>
</dbReference>
<comment type="caution">
    <text evidence="9">The sequence shown here is derived from an EMBL/GenBank/DDBJ whole genome shotgun (WGS) entry which is preliminary data.</text>
</comment>
<comment type="similarity">
    <text evidence="7">Belongs to the transcriptional regulatory Rex family.</text>
</comment>
<protein>
    <recommendedName>
        <fullName evidence="7">Redox-sensing transcriptional repressor Rex</fullName>
    </recommendedName>
</protein>
<comment type="subcellular location">
    <subcellularLocation>
        <location evidence="7">Cytoplasm</location>
    </subcellularLocation>
</comment>
<dbReference type="GO" id="GO:0045892">
    <property type="term" value="P:negative regulation of DNA-templated transcription"/>
    <property type="evidence" value="ECO:0007669"/>
    <property type="project" value="InterPro"/>
</dbReference>
<keyword evidence="3 7" id="KW-0805">Transcription regulation</keyword>
<dbReference type="PANTHER" id="PTHR35786">
    <property type="entry name" value="REDOX-SENSING TRANSCRIPTIONAL REPRESSOR REX"/>
    <property type="match status" value="1"/>
</dbReference>
<sequence>MRAVICRSLRSASVQLAKFSRKKGKVKMEENTKIPQATAKRLPLYHRYLKYLHESGKERVSSAELSEAVKVDSATIRRDFSYFGALGKKGYGYNVAYILDFFSKTLSQDKQTNVAIIGVGNLGMALLHYNFMKNNNIKIAAAFDVDADKVGTIQQDIPIYHLNDMEETLRENNVEVVILTVPSSEAQATVDKLLEADVKGILNFTPARISVPKHVRVHHIDLTTELQTLIYFLENYPQNK</sequence>
<dbReference type="HOGENOM" id="CLU_061534_1_1_9"/>
<evidence type="ECO:0000313" key="10">
    <source>
        <dbReference type="Proteomes" id="UP000010119"/>
    </source>
</evidence>
<dbReference type="SUPFAM" id="SSF46785">
    <property type="entry name" value="Winged helix' DNA-binding domain"/>
    <property type="match status" value="1"/>
</dbReference>
<evidence type="ECO:0000256" key="3">
    <source>
        <dbReference type="ARBA" id="ARBA00023015"/>
    </source>
</evidence>
<proteinExistence type="inferred from homology"/>
<dbReference type="NCBIfam" id="NF003996">
    <property type="entry name" value="PRK05472.2-5"/>
    <property type="match status" value="1"/>
</dbReference>
<name>D7UXK2_LISGR</name>
<dbReference type="PANTHER" id="PTHR35786:SF1">
    <property type="entry name" value="REDOX-SENSING TRANSCRIPTIONAL REPRESSOR REX 1"/>
    <property type="match status" value="1"/>
</dbReference>
<keyword evidence="5 7" id="KW-0238">DNA-binding</keyword>
<dbReference type="HAMAP" id="MF_01131">
    <property type="entry name" value="Rex"/>
    <property type="match status" value="1"/>
</dbReference>
<dbReference type="Proteomes" id="UP000010119">
    <property type="component" value="Unassembled WGS sequence"/>
</dbReference>
<reference evidence="9" key="1">
    <citation type="submission" date="2010-06" db="EMBL/GenBank/DDBJ databases">
        <authorList>
            <person name="Muzny D."/>
            <person name="Qin X."/>
            <person name="Buhay C."/>
            <person name="Dugan-Rocha S."/>
            <person name="Ding Y."/>
            <person name="Chen G."/>
            <person name="Hawes A."/>
            <person name="Holder M."/>
            <person name="Jhangiani S."/>
            <person name="Johnson A."/>
            <person name="Khan Z."/>
            <person name="Li Z."/>
            <person name="Liu W."/>
            <person name="Liu X."/>
            <person name="Perez L."/>
            <person name="Shen H."/>
            <person name="Wang Q."/>
            <person name="Watt J."/>
            <person name="Xi L."/>
            <person name="Xin Y."/>
            <person name="Zhou J."/>
            <person name="Deng J."/>
            <person name="Jiang H."/>
            <person name="Liu Y."/>
            <person name="Qu J."/>
            <person name="Song X.-Z."/>
            <person name="Zhang L."/>
            <person name="Villasana D."/>
            <person name="Johnson A."/>
            <person name="Liu J."/>
            <person name="Liyanage D."/>
            <person name="Lorensuhewa L."/>
            <person name="Robinson T."/>
            <person name="Song A."/>
            <person name="Song B.-B."/>
            <person name="Dinh H."/>
            <person name="Thornton R."/>
            <person name="Coyle M."/>
            <person name="Francisco L."/>
            <person name="Jackson L."/>
            <person name="Javaid M."/>
            <person name="Korchina V."/>
            <person name="Kovar C."/>
            <person name="Mata R."/>
            <person name="Mathew T."/>
            <person name="Ngo R."/>
            <person name="Nguyen L."/>
            <person name="Nguyen N."/>
            <person name="Okwuonu G."/>
            <person name="Ongeri F."/>
            <person name="Pham C."/>
            <person name="Simmons D."/>
            <person name="Wilczek-Boney K."/>
            <person name="Hale W."/>
            <person name="Jakkamsetti A."/>
            <person name="Pham P."/>
            <person name="Ruth R."/>
            <person name="San Lucas F."/>
            <person name="Warren J."/>
            <person name="Zhang J."/>
            <person name="Zhao Z."/>
            <person name="Zhou C."/>
            <person name="Zhu D."/>
            <person name="Lee S."/>
            <person name="Bess C."/>
            <person name="Blankenburg K."/>
            <person name="Forbes L."/>
            <person name="Fu Q."/>
            <person name="Gubbala S."/>
            <person name="Hirani K."/>
            <person name="Jayaseelan J.C."/>
            <person name="Lara F."/>
            <person name="Munidasa M."/>
            <person name="Palculict T."/>
            <person name="Patil S."/>
            <person name="Pu L.-L."/>
            <person name="Saada N."/>
            <person name="Tang L."/>
            <person name="Weissenberger G."/>
            <person name="Zhu Y."/>
            <person name="Hemphill L."/>
            <person name="Shang Y."/>
            <person name="Youmans B."/>
            <person name="Ayvaz T."/>
            <person name="Ross M."/>
            <person name="Santibanez J."/>
            <person name="Aqrawi P."/>
            <person name="Gross S."/>
            <person name="Joshi V."/>
            <person name="Fowler G."/>
            <person name="Nazareth L."/>
            <person name="Reid J."/>
            <person name="Worley K."/>
            <person name="Petrosino J."/>
            <person name="Highlander S."/>
            <person name="Gibbs R."/>
        </authorList>
    </citation>
    <scope>NUCLEOTIDE SEQUENCE [LARGE SCALE GENOMIC DNA]</scope>
    <source>
        <strain evidence="9">DSM 20601</strain>
    </source>
</reference>
<feature type="binding site" evidence="7">
    <location>
        <begin position="118"/>
        <end position="123"/>
    </location>
    <ligand>
        <name>NAD(+)</name>
        <dbReference type="ChEBI" id="CHEBI:57540"/>
    </ligand>
</feature>
<dbReference type="SUPFAM" id="SSF51735">
    <property type="entry name" value="NAD(P)-binding Rossmann-fold domains"/>
    <property type="match status" value="1"/>
</dbReference>
<dbReference type="Pfam" id="PF02629">
    <property type="entry name" value="CoA_binding"/>
    <property type="match status" value="1"/>
</dbReference>
<dbReference type="GO" id="GO:0003700">
    <property type="term" value="F:DNA-binding transcription factor activity"/>
    <property type="evidence" value="ECO:0007669"/>
    <property type="project" value="UniProtKB-UniRule"/>
</dbReference>
<evidence type="ECO:0000256" key="6">
    <source>
        <dbReference type="ARBA" id="ARBA00023163"/>
    </source>
</evidence>
<dbReference type="eggNOG" id="COG2344">
    <property type="taxonomic scope" value="Bacteria"/>
</dbReference>
<comment type="subunit">
    <text evidence="7">Homodimer.</text>
</comment>
<dbReference type="InterPro" id="IPR003781">
    <property type="entry name" value="CoA-bd"/>
</dbReference>
<dbReference type="NCBIfam" id="NF003995">
    <property type="entry name" value="PRK05472.2-4"/>
    <property type="match status" value="1"/>
</dbReference>
<evidence type="ECO:0000259" key="8">
    <source>
        <dbReference type="SMART" id="SM00881"/>
    </source>
</evidence>
<dbReference type="SMART" id="SM00881">
    <property type="entry name" value="CoA_binding"/>
    <property type="match status" value="1"/>
</dbReference>
<gene>
    <name evidence="7" type="primary">rex</name>
    <name evidence="9" type="ORF">HMPREF0556_10963</name>
</gene>
<feature type="DNA-binding region" description="H-T-H motif" evidence="7">
    <location>
        <begin position="44"/>
        <end position="83"/>
    </location>
</feature>
<organism evidence="9 10">
    <name type="scientific">Listeria grayi DSM 20601</name>
    <dbReference type="NCBI Taxonomy" id="525367"/>
    <lineage>
        <taxon>Bacteria</taxon>
        <taxon>Bacillati</taxon>
        <taxon>Bacillota</taxon>
        <taxon>Bacilli</taxon>
        <taxon>Bacillales</taxon>
        <taxon>Listeriaceae</taxon>
        <taxon>Listeria</taxon>
    </lineage>
</organism>
<evidence type="ECO:0000256" key="4">
    <source>
        <dbReference type="ARBA" id="ARBA00023027"/>
    </source>
</evidence>